<dbReference type="EnsemblMetazoa" id="CLYHEMT016313.1">
    <property type="protein sequence ID" value="CLYHEMP016313.1"/>
    <property type="gene ID" value="CLYHEMG016313"/>
</dbReference>
<keyword evidence="4" id="KW-1185">Reference proteome</keyword>
<feature type="compositionally biased region" description="Polar residues" evidence="1">
    <location>
        <begin position="313"/>
        <end position="322"/>
    </location>
</feature>
<feature type="compositionally biased region" description="Polar residues" evidence="1">
    <location>
        <begin position="827"/>
        <end position="838"/>
    </location>
</feature>
<dbReference type="Gene3D" id="2.30.29.30">
    <property type="entry name" value="Pleckstrin-homology domain (PH domain)/Phosphotyrosine-binding domain (PTB)"/>
    <property type="match status" value="1"/>
</dbReference>
<reference evidence="3" key="1">
    <citation type="submission" date="2021-01" db="UniProtKB">
        <authorList>
            <consortium name="EnsemblMetazoa"/>
        </authorList>
    </citation>
    <scope>IDENTIFICATION</scope>
</reference>
<evidence type="ECO:0000256" key="1">
    <source>
        <dbReference type="SAM" id="MobiDB-lite"/>
    </source>
</evidence>
<feature type="compositionally biased region" description="Low complexity" evidence="1">
    <location>
        <begin position="704"/>
        <end position="726"/>
    </location>
</feature>
<dbReference type="GeneID" id="136820326"/>
<evidence type="ECO:0000259" key="2">
    <source>
        <dbReference type="PROSITE" id="PS50003"/>
    </source>
</evidence>
<dbReference type="Proteomes" id="UP000594262">
    <property type="component" value="Unplaced"/>
</dbReference>
<accession>A0A7M6DMI7</accession>
<name>A0A7M6DMI7_9CNID</name>
<sequence>MELIQNLVLNREGKKWKQRWACLKRASPKNSQATNEDNFLYDLYVFLYKSEEHAHEGKNAKLVIPLTDFCGVEARKDYDKSNNVLVLITTSQTSFLSFDNALLRDQWMRALEDQFGKVTAFNINIPDKQKKKNAESTIRIYRNFFSITNKNLKCINRWYTKDIKSFSRGEDSQFMFEICPEHKTKGLLVNIVTPNANELLGAFEEIKADQDEPVLTQRDFTGSSVLIDLEQAKRGGADGNFIRRAILRASDRLRRKHRDRTRSTPMTRKNFRSPRAATNSMSDEAKYCSLDRRKSPDLGIQINNESRDKTINLIRSTSSPSGSPIKKAFSKQISVDESAPILQPKKKSPSSSSSSQPVHIEGKVDSRNTNERTLLKPRSMTIGDIPVPKELASTSKDQTTKSEEKIPLGLEPRMKDKPDILTAEEAKKFRMTMSPTDKSEMSSKNNPRRSTDSVTNNNYNRQPTNPAHYVIAKKKGNKKTPTPPPRSPASLGLTPQTMFDFPPTEPNNDITDGKDKVNKTQDSSTKRRTYHSEGSDDAFASSEPSPLHFDYSNIDYSDEPAYGNISQIRKDSSDDSSSSQIVNAHNARRWNGASKHSSDPLCYDEWKKATGEGQAQSLQNFDALDNLDYINVKNNTIQKQDSHHGSYVNVSTSESGKPEIGGDLRNRRKHKPAPLNLGNKQTKTYKNEFEKYDDDDSNIYHPFGGLDSADGSSSASSIISRRPGGSYENMAGKSSTPSSNHNSDYLNLMSPANATKSGGSINSSKPSMDYAVLTGKMTSYSKSVSTSPIRGSARSPIEKPNKSDYTLIDGKATDALNRARDTRDKQLTGNKTPTKTLK</sequence>
<dbReference type="PANTHER" id="PTHR21636:SF2">
    <property type="entry name" value="PROTEIN DOK-7"/>
    <property type="match status" value="1"/>
</dbReference>
<dbReference type="InterPro" id="IPR037746">
    <property type="entry name" value="Dok-7"/>
</dbReference>
<organism evidence="3 4">
    <name type="scientific">Clytia hemisphaerica</name>
    <dbReference type="NCBI Taxonomy" id="252671"/>
    <lineage>
        <taxon>Eukaryota</taxon>
        <taxon>Metazoa</taxon>
        <taxon>Cnidaria</taxon>
        <taxon>Hydrozoa</taxon>
        <taxon>Hydroidolina</taxon>
        <taxon>Leptothecata</taxon>
        <taxon>Obeliida</taxon>
        <taxon>Clytiidae</taxon>
        <taxon>Clytia</taxon>
    </lineage>
</organism>
<dbReference type="OrthoDB" id="6537982at2759"/>
<evidence type="ECO:0000313" key="4">
    <source>
        <dbReference type="Proteomes" id="UP000594262"/>
    </source>
</evidence>
<feature type="region of interest" description="Disordered" evidence="1">
    <location>
        <begin position="639"/>
        <end position="684"/>
    </location>
</feature>
<dbReference type="GO" id="GO:0007528">
    <property type="term" value="P:neuromuscular junction development"/>
    <property type="evidence" value="ECO:0007669"/>
    <property type="project" value="TreeGrafter"/>
</dbReference>
<feature type="region of interest" description="Disordered" evidence="1">
    <location>
        <begin position="703"/>
        <end position="766"/>
    </location>
</feature>
<feature type="compositionally biased region" description="Basic and acidic residues" evidence="1">
    <location>
        <begin position="817"/>
        <end position="826"/>
    </location>
</feature>
<dbReference type="InterPro" id="IPR011993">
    <property type="entry name" value="PH-like_dom_sf"/>
</dbReference>
<dbReference type="PANTHER" id="PTHR21636">
    <property type="entry name" value="PROTEIN DOK-7"/>
    <property type="match status" value="1"/>
</dbReference>
<feature type="domain" description="PH" evidence="2">
    <location>
        <begin position="2"/>
        <end position="116"/>
    </location>
</feature>
<feature type="compositionally biased region" description="Basic and acidic residues" evidence="1">
    <location>
        <begin position="656"/>
        <end position="665"/>
    </location>
</feature>
<feature type="region of interest" description="Disordered" evidence="1">
    <location>
        <begin position="254"/>
        <end position="290"/>
    </location>
</feature>
<feature type="region of interest" description="Disordered" evidence="1">
    <location>
        <begin position="781"/>
        <end position="838"/>
    </location>
</feature>
<feature type="compositionally biased region" description="Polar residues" evidence="1">
    <location>
        <begin position="732"/>
        <end position="766"/>
    </location>
</feature>
<dbReference type="PROSITE" id="PS50003">
    <property type="entry name" value="PH_DOMAIN"/>
    <property type="match status" value="1"/>
</dbReference>
<feature type="region of interest" description="Disordered" evidence="1">
    <location>
        <begin position="311"/>
        <end position="598"/>
    </location>
</feature>
<feature type="compositionally biased region" description="Basic and acidic residues" evidence="1">
    <location>
        <begin position="398"/>
        <end position="428"/>
    </location>
</feature>
<dbReference type="AlphaFoldDB" id="A0A7M6DMI7"/>
<dbReference type="SUPFAM" id="SSF50729">
    <property type="entry name" value="PH domain-like"/>
    <property type="match status" value="1"/>
</dbReference>
<protein>
    <recommendedName>
        <fullName evidence="2">PH domain-containing protein</fullName>
    </recommendedName>
</protein>
<dbReference type="Pfam" id="PF00169">
    <property type="entry name" value="PH"/>
    <property type="match status" value="1"/>
</dbReference>
<feature type="compositionally biased region" description="Basic and acidic residues" evidence="1">
    <location>
        <begin position="360"/>
        <end position="374"/>
    </location>
</feature>
<feature type="compositionally biased region" description="Polar residues" evidence="1">
    <location>
        <begin position="452"/>
        <end position="465"/>
    </location>
</feature>
<proteinExistence type="predicted"/>
<dbReference type="InterPro" id="IPR001849">
    <property type="entry name" value="PH_domain"/>
</dbReference>
<dbReference type="GO" id="GO:0019901">
    <property type="term" value="F:protein kinase binding"/>
    <property type="evidence" value="ECO:0007669"/>
    <property type="project" value="InterPro"/>
</dbReference>
<dbReference type="RefSeq" id="XP_066932622.1">
    <property type="nucleotide sequence ID" value="XM_067076521.1"/>
</dbReference>
<evidence type="ECO:0000313" key="3">
    <source>
        <dbReference type="EnsemblMetazoa" id="CLYHEMP016313.1"/>
    </source>
</evidence>
<dbReference type="SMART" id="SM00233">
    <property type="entry name" value="PH"/>
    <property type="match status" value="1"/>
</dbReference>